<evidence type="ECO:0000256" key="4">
    <source>
        <dbReference type="ARBA" id="ARBA00022989"/>
    </source>
</evidence>
<comment type="similarity">
    <text evidence="2">Belongs to the CD225/Dispanin family.</text>
</comment>
<keyword evidence="4 7" id="KW-1133">Transmembrane helix</keyword>
<dbReference type="AlphaFoldDB" id="A0AAE1BBQ3"/>
<evidence type="ECO:0000256" key="7">
    <source>
        <dbReference type="SAM" id="Phobius"/>
    </source>
</evidence>
<dbReference type="GO" id="GO:0016020">
    <property type="term" value="C:membrane"/>
    <property type="evidence" value="ECO:0007669"/>
    <property type="project" value="UniProtKB-SubCell"/>
</dbReference>
<dbReference type="InterPro" id="IPR007593">
    <property type="entry name" value="CD225/Dispanin_fam"/>
</dbReference>
<dbReference type="PANTHER" id="PTHR14948:SF25">
    <property type="entry name" value="DUF4190 DOMAIN-CONTAINING PROTEIN"/>
    <property type="match status" value="1"/>
</dbReference>
<feature type="transmembrane region" description="Helical" evidence="7">
    <location>
        <begin position="51"/>
        <end position="71"/>
    </location>
</feature>
<evidence type="ECO:0000256" key="2">
    <source>
        <dbReference type="ARBA" id="ARBA00006843"/>
    </source>
</evidence>
<keyword evidence="3 7" id="KW-0812">Transmembrane</keyword>
<keyword evidence="5 7" id="KW-0472">Membrane</keyword>
<evidence type="ECO:0000256" key="1">
    <source>
        <dbReference type="ARBA" id="ARBA00004370"/>
    </source>
</evidence>
<proteinExistence type="inferred from homology"/>
<organism evidence="8 9">
    <name type="scientific">Elysia crispata</name>
    <name type="common">lettuce slug</name>
    <dbReference type="NCBI Taxonomy" id="231223"/>
    <lineage>
        <taxon>Eukaryota</taxon>
        <taxon>Metazoa</taxon>
        <taxon>Spiralia</taxon>
        <taxon>Lophotrochozoa</taxon>
        <taxon>Mollusca</taxon>
        <taxon>Gastropoda</taxon>
        <taxon>Heterobranchia</taxon>
        <taxon>Euthyneura</taxon>
        <taxon>Panpulmonata</taxon>
        <taxon>Sacoglossa</taxon>
        <taxon>Placobranchoidea</taxon>
        <taxon>Plakobranchidae</taxon>
        <taxon>Elysia</taxon>
    </lineage>
</organism>
<name>A0AAE1BBQ3_9GAST</name>
<dbReference type="EMBL" id="JAWDGP010000236">
    <property type="protein sequence ID" value="KAK3802431.1"/>
    <property type="molecule type" value="Genomic_DNA"/>
</dbReference>
<comment type="subcellular location">
    <subcellularLocation>
        <location evidence="1">Membrane</location>
    </subcellularLocation>
</comment>
<sequence length="129" mass="13356">MADATELKGVKVTSSTPPGYPAHQQTTQDSYPPVIVTVATVRDDAVEDNTVLAAVSILFCFVLGITAAIKANQAKSHLERGDVDSAQKDSAVARLFAQVAISTGLCLAALAIVVYGILPAAGILTVFVD</sequence>
<feature type="region of interest" description="Disordered" evidence="6">
    <location>
        <begin position="1"/>
        <end position="28"/>
    </location>
</feature>
<evidence type="ECO:0000313" key="8">
    <source>
        <dbReference type="EMBL" id="KAK3802431.1"/>
    </source>
</evidence>
<dbReference type="InterPro" id="IPR051423">
    <property type="entry name" value="CD225/Dispanin"/>
</dbReference>
<accession>A0AAE1BBQ3</accession>
<evidence type="ECO:0000256" key="6">
    <source>
        <dbReference type="SAM" id="MobiDB-lite"/>
    </source>
</evidence>
<gene>
    <name evidence="8" type="ORF">RRG08_017616</name>
</gene>
<dbReference type="Proteomes" id="UP001283361">
    <property type="component" value="Unassembled WGS sequence"/>
</dbReference>
<dbReference type="PANTHER" id="PTHR14948">
    <property type="entry name" value="NG5"/>
    <property type="match status" value="1"/>
</dbReference>
<feature type="transmembrane region" description="Helical" evidence="7">
    <location>
        <begin position="92"/>
        <end position="118"/>
    </location>
</feature>
<evidence type="ECO:0000256" key="5">
    <source>
        <dbReference type="ARBA" id="ARBA00023136"/>
    </source>
</evidence>
<feature type="compositionally biased region" description="Polar residues" evidence="6">
    <location>
        <begin position="12"/>
        <end position="28"/>
    </location>
</feature>
<comment type="caution">
    <text evidence="8">The sequence shown here is derived from an EMBL/GenBank/DDBJ whole genome shotgun (WGS) entry which is preliminary data.</text>
</comment>
<protein>
    <submittedName>
        <fullName evidence="8">Uncharacterized protein</fullName>
    </submittedName>
</protein>
<dbReference type="Pfam" id="PF04505">
    <property type="entry name" value="CD225"/>
    <property type="match status" value="1"/>
</dbReference>
<keyword evidence="9" id="KW-1185">Reference proteome</keyword>
<evidence type="ECO:0000256" key="3">
    <source>
        <dbReference type="ARBA" id="ARBA00022692"/>
    </source>
</evidence>
<evidence type="ECO:0000313" key="9">
    <source>
        <dbReference type="Proteomes" id="UP001283361"/>
    </source>
</evidence>
<reference evidence="8" key="1">
    <citation type="journal article" date="2023" name="G3 (Bethesda)">
        <title>A reference genome for the long-term kleptoplast-retaining sea slug Elysia crispata morphotype clarki.</title>
        <authorList>
            <person name="Eastman K.E."/>
            <person name="Pendleton A.L."/>
            <person name="Shaikh M.A."/>
            <person name="Suttiyut T."/>
            <person name="Ogas R."/>
            <person name="Tomko P."/>
            <person name="Gavelis G."/>
            <person name="Widhalm J.R."/>
            <person name="Wisecaver J.H."/>
        </authorList>
    </citation>
    <scope>NUCLEOTIDE SEQUENCE</scope>
    <source>
        <strain evidence="8">ECLA1</strain>
    </source>
</reference>